<dbReference type="RefSeq" id="WP_013558469.1">
    <property type="nucleotide sequence ID" value="NC_014960.1"/>
</dbReference>
<dbReference type="Proteomes" id="UP000008922">
    <property type="component" value="Chromosome"/>
</dbReference>
<keyword evidence="5" id="KW-1185">Reference proteome</keyword>
<sequence>MAEKFCPTCGKSNPEDALICQFCGARLEAEDLPDWLSALRTPSAPSGGEAGGGKDLPDWLKEIRSQSEAERGTPLDLFAPEGGEEEAPIPDWLSGLSGGETPSAGAEEPLPWEIPAEPAATPPESPAPAPSAEEGDWLSGLREWQTPAEEVPEIPPEAGFSLPEQPEEEFTPREAIPDDMAAFFASLGAQTAPAEQPAGEELPPWVAGFGAEETAPAEQPAGEELPPWLAGAGFGAEETAPAEQPAGEELPPWLAGAGFGAEETAPAEQPAGEELPPWVAGFGAEETAPAGQPAGEELPPWLAGAGFGAEETAPAEQPAGEELPPWVAGFGAEETAPAEQPAGEELPPWVAGFGAEETAPAGQPAGEELPPWMAGFGAEETAPAGQPAGEELPPWVAETPSAEEAPEAPAVPEWVTDEGFEKFRAEHEQPAPAPAEESGLPDWLTTFGQMEEKPEEMPAEPVSPFVDESLPEWLSGVKPPPEPAGPVVPPLIEPEEQPAPVEGEAPFAVELPEWLGTAPEETAEMAEQVPAVEEETPAESLAPAELPAWVEEMRPLEAVLPSQTMVEEGEQRLEEAGPLKGLVGVIAGEEIVSRYRKPPAYSVRLKVSERQRANAALLENVLALEAKPREIVPEASRAPQVILRVILALLLVLSLLTMLAPSFTITEMNPAAVPGLQAFYQRVNALPENAPVLLAVEYEPSHNAEMRFASSALLRHLMDRNARLFIVSTVVGGPVLADELVREAALARPQYVVGERTLNLGYLAGGTTSLLEFAQNPRRAAPSALDTALTGVGAWDRPVAQGVNSIQDFVLVIVLTDSPEVGRAWVEQVQPLLGSVPLMMITSAQAEPMLAPYLGSAQVQGLVSGLRGGAGYERLMSAGGEASRFWGAYQSAVLMGLILFLFGIVISALSGGSKRSGRRKA</sequence>
<dbReference type="AlphaFoldDB" id="E8MYC6"/>
<feature type="region of interest" description="Disordered" evidence="1">
    <location>
        <begin position="151"/>
        <end position="171"/>
    </location>
</feature>
<dbReference type="STRING" id="926569.ANT_00370"/>
<feature type="compositionally biased region" description="Pro residues" evidence="1">
    <location>
        <begin position="120"/>
        <end position="129"/>
    </location>
</feature>
<keyword evidence="2" id="KW-0812">Transmembrane</keyword>
<dbReference type="HOGENOM" id="CLU_316570_0_0_0"/>
<dbReference type="OrthoDB" id="161624at2"/>
<keyword evidence="2" id="KW-0472">Membrane</keyword>
<feature type="domain" description="Zinc-ribbon" evidence="3">
    <location>
        <begin position="5"/>
        <end position="27"/>
    </location>
</feature>
<feature type="region of interest" description="Disordered" evidence="1">
    <location>
        <begin position="65"/>
        <end position="137"/>
    </location>
</feature>
<dbReference type="InParanoid" id="E8MYC6"/>
<evidence type="ECO:0000256" key="1">
    <source>
        <dbReference type="SAM" id="MobiDB-lite"/>
    </source>
</evidence>
<feature type="region of interest" description="Disordered" evidence="1">
    <location>
        <begin position="284"/>
        <end position="304"/>
    </location>
</feature>
<evidence type="ECO:0000313" key="5">
    <source>
        <dbReference type="Proteomes" id="UP000008922"/>
    </source>
</evidence>
<dbReference type="InterPro" id="IPR026870">
    <property type="entry name" value="Zinc_ribbon_dom"/>
</dbReference>
<evidence type="ECO:0000259" key="3">
    <source>
        <dbReference type="Pfam" id="PF13240"/>
    </source>
</evidence>
<protein>
    <recommendedName>
        <fullName evidence="3">Zinc-ribbon domain-containing protein</fullName>
    </recommendedName>
</protein>
<evidence type="ECO:0000256" key="2">
    <source>
        <dbReference type="SAM" id="Phobius"/>
    </source>
</evidence>
<reference evidence="4 5" key="1">
    <citation type="submission" date="2010-12" db="EMBL/GenBank/DDBJ databases">
        <title>Whole genome sequence of Anaerolinea thermophila UNI-1.</title>
        <authorList>
            <person name="Narita-Yamada S."/>
            <person name="Kishi E."/>
            <person name="Watanabe Y."/>
            <person name="Takasaki K."/>
            <person name="Ankai A."/>
            <person name="Oguchi A."/>
            <person name="Fukui S."/>
            <person name="Takahashi M."/>
            <person name="Yashiro I."/>
            <person name="Hosoyama A."/>
            <person name="Sekiguchi Y."/>
            <person name="Hanada S."/>
            <person name="Fujita N."/>
        </authorList>
    </citation>
    <scope>NUCLEOTIDE SEQUENCE [LARGE SCALE GENOMIC DNA]</scope>
    <source>
        <strain evidence="5">DSM 14523 / JCM 11388 / NBRC 100420 / UNI-1</strain>
    </source>
</reference>
<gene>
    <name evidence="4" type="ordered locus">ANT_00370</name>
</gene>
<evidence type="ECO:0000313" key="4">
    <source>
        <dbReference type="EMBL" id="BAJ62071.1"/>
    </source>
</evidence>
<feature type="region of interest" description="Disordered" evidence="1">
    <location>
        <begin position="237"/>
        <end position="256"/>
    </location>
</feature>
<organism evidence="4 5">
    <name type="scientific">Anaerolinea thermophila (strain DSM 14523 / JCM 11388 / NBRC 100420 / UNI-1)</name>
    <dbReference type="NCBI Taxonomy" id="926569"/>
    <lineage>
        <taxon>Bacteria</taxon>
        <taxon>Bacillati</taxon>
        <taxon>Chloroflexota</taxon>
        <taxon>Anaerolineae</taxon>
        <taxon>Anaerolineales</taxon>
        <taxon>Anaerolineaceae</taxon>
        <taxon>Anaerolinea</taxon>
    </lineage>
</organism>
<dbReference type="eggNOG" id="COG1187">
    <property type="taxonomic scope" value="Bacteria"/>
</dbReference>
<dbReference type="KEGG" id="atm:ANT_00370"/>
<proteinExistence type="predicted"/>
<name>E8MYC6_ANATU</name>
<dbReference type="EMBL" id="AP012029">
    <property type="protein sequence ID" value="BAJ62071.1"/>
    <property type="molecule type" value="Genomic_DNA"/>
</dbReference>
<feature type="transmembrane region" description="Helical" evidence="2">
    <location>
        <begin position="892"/>
        <end position="911"/>
    </location>
</feature>
<dbReference type="Pfam" id="PF13240">
    <property type="entry name" value="Zn_Ribbon_1"/>
    <property type="match status" value="1"/>
</dbReference>
<accession>E8MYC6</accession>
<keyword evidence="2" id="KW-1133">Transmembrane helix</keyword>